<dbReference type="InterPro" id="IPR001279">
    <property type="entry name" value="Metallo-B-lactamas"/>
</dbReference>
<dbReference type="SMART" id="SM00849">
    <property type="entry name" value="Lactamase_B"/>
    <property type="match status" value="1"/>
</dbReference>
<dbReference type="InterPro" id="IPR052195">
    <property type="entry name" value="Bact_Alkyl/Aryl-Sulfatase"/>
</dbReference>
<name>X0UK72_9ZZZZ</name>
<dbReference type="InterPro" id="IPR036866">
    <property type="entry name" value="RibonucZ/Hydroxyglut_hydro"/>
</dbReference>
<gene>
    <name evidence="2" type="ORF">S01H1_45188</name>
</gene>
<dbReference type="EMBL" id="BARS01028855">
    <property type="protein sequence ID" value="GAF99696.1"/>
    <property type="molecule type" value="Genomic_DNA"/>
</dbReference>
<protein>
    <recommendedName>
        <fullName evidence="1">Metallo-beta-lactamase domain-containing protein</fullName>
    </recommendedName>
</protein>
<dbReference type="Gene3D" id="3.60.15.10">
    <property type="entry name" value="Ribonuclease Z/Hydroxyacylglutathione hydrolase-like"/>
    <property type="match status" value="1"/>
</dbReference>
<feature type="non-terminal residue" evidence="2">
    <location>
        <position position="264"/>
    </location>
</feature>
<evidence type="ECO:0000313" key="2">
    <source>
        <dbReference type="EMBL" id="GAF99696.1"/>
    </source>
</evidence>
<feature type="non-terminal residue" evidence="2">
    <location>
        <position position="1"/>
    </location>
</feature>
<accession>X0UK72</accession>
<proteinExistence type="predicted"/>
<dbReference type="PANTHER" id="PTHR43223:SF2">
    <property type="entry name" value="METALLO-BETA-LACTAMASE DOMAIN-CONTAINING PROTEIN"/>
    <property type="match status" value="1"/>
</dbReference>
<reference evidence="2" key="1">
    <citation type="journal article" date="2014" name="Front. Microbiol.">
        <title>High frequency of phylogenetically diverse reductive dehalogenase-homologous genes in deep subseafloor sedimentary metagenomes.</title>
        <authorList>
            <person name="Kawai M."/>
            <person name="Futagami T."/>
            <person name="Toyoda A."/>
            <person name="Takaki Y."/>
            <person name="Nishi S."/>
            <person name="Hori S."/>
            <person name="Arai W."/>
            <person name="Tsubouchi T."/>
            <person name="Morono Y."/>
            <person name="Uchiyama I."/>
            <person name="Ito T."/>
            <person name="Fujiyama A."/>
            <person name="Inagaki F."/>
            <person name="Takami H."/>
        </authorList>
    </citation>
    <scope>NUCLEOTIDE SEQUENCE</scope>
    <source>
        <strain evidence="2">Expedition CK06-06</strain>
    </source>
</reference>
<evidence type="ECO:0000259" key="1">
    <source>
        <dbReference type="SMART" id="SM00849"/>
    </source>
</evidence>
<dbReference type="SUPFAM" id="SSF56281">
    <property type="entry name" value="Metallo-hydrolase/oxidoreductase"/>
    <property type="match status" value="1"/>
</dbReference>
<organism evidence="2">
    <name type="scientific">marine sediment metagenome</name>
    <dbReference type="NCBI Taxonomy" id="412755"/>
    <lineage>
        <taxon>unclassified sequences</taxon>
        <taxon>metagenomes</taxon>
        <taxon>ecological metagenomes</taxon>
    </lineage>
</organism>
<dbReference type="Pfam" id="PF00753">
    <property type="entry name" value="Lactamase_B"/>
    <property type="match status" value="1"/>
</dbReference>
<feature type="domain" description="Metallo-beta-lactamase" evidence="1">
    <location>
        <begin position="20"/>
        <end position="219"/>
    </location>
</feature>
<dbReference type="AlphaFoldDB" id="X0UK72"/>
<comment type="caution">
    <text evidence="2">The sequence shown here is derived from an EMBL/GenBank/DDBJ whole genome shotgun (WGS) entry which is preliminary data.</text>
</comment>
<dbReference type="PANTHER" id="PTHR43223">
    <property type="entry name" value="ALKYL/ARYL-SULFATASE"/>
    <property type="match status" value="1"/>
</dbReference>
<sequence length="264" mass="30121">RDLELISEFNSQRTWFYRGFSNSIIRETSEGLVIIDPGANFDVHTKFKALREETTQQVNTVIYTHGHVDHIGIKPYLDECERNNWPKPRIIGHEAIKARFDRYKLTNSWNGSINLRQFRGGNGAPIFTRDLYYPTETYQDELALQIGGVKIQLTHSRGETDDHTWVYFSDTKILCTGDLFIWGIPNGGNPQKVQRYALEWALALKEMKKLNPKILCPGHGVPIIGQERVSEALENTALLLESLHTQTISLMNEGASLDKVIHTV</sequence>